<feature type="transmembrane region" description="Helical" evidence="5">
    <location>
        <begin position="46"/>
        <end position="68"/>
    </location>
</feature>
<feature type="transmembrane region" description="Helical" evidence="5">
    <location>
        <begin position="106"/>
        <end position="127"/>
    </location>
</feature>
<feature type="transmembrane region" description="Helical" evidence="5">
    <location>
        <begin position="428"/>
        <end position="451"/>
    </location>
</feature>
<dbReference type="GO" id="GO:0022857">
    <property type="term" value="F:transmembrane transporter activity"/>
    <property type="evidence" value="ECO:0007669"/>
    <property type="project" value="InterPro"/>
</dbReference>
<evidence type="ECO:0000256" key="5">
    <source>
        <dbReference type="SAM" id="Phobius"/>
    </source>
</evidence>
<keyword evidence="7" id="KW-1185">Reference proteome</keyword>
<feature type="transmembrane region" description="Helical" evidence="5">
    <location>
        <begin position="142"/>
        <end position="162"/>
    </location>
</feature>
<dbReference type="OrthoDB" id="78663at2759"/>
<evidence type="ECO:0000256" key="4">
    <source>
        <dbReference type="ARBA" id="ARBA00023136"/>
    </source>
</evidence>
<dbReference type="Gene3D" id="1.20.1250.20">
    <property type="entry name" value="MFS general substrate transporter like domains"/>
    <property type="match status" value="2"/>
</dbReference>
<dbReference type="InterPro" id="IPR036259">
    <property type="entry name" value="MFS_trans_sf"/>
</dbReference>
<evidence type="ECO:0000313" key="6">
    <source>
        <dbReference type="EMBL" id="EDK31889.2"/>
    </source>
</evidence>
<dbReference type="Proteomes" id="UP000009168">
    <property type="component" value="Unassembled WGS sequence"/>
</dbReference>
<feature type="transmembrane region" description="Helical" evidence="5">
    <location>
        <begin position="182"/>
        <end position="205"/>
    </location>
</feature>
<name>A4VED3_TETTS</name>
<feature type="transmembrane region" description="Helical" evidence="5">
    <location>
        <begin position="211"/>
        <end position="231"/>
    </location>
</feature>
<keyword evidence="2 5" id="KW-0812">Transmembrane</keyword>
<feature type="transmembrane region" description="Helical" evidence="5">
    <location>
        <begin position="310"/>
        <end position="329"/>
    </location>
</feature>
<dbReference type="GeneID" id="7827750"/>
<dbReference type="KEGG" id="tet:TTHERM_00143829"/>
<dbReference type="EMBL" id="GG662793">
    <property type="protein sequence ID" value="EDK31889.2"/>
    <property type="molecule type" value="Genomic_DNA"/>
</dbReference>
<proteinExistence type="predicted"/>
<dbReference type="InParanoid" id="A4VED3"/>
<evidence type="ECO:0000313" key="7">
    <source>
        <dbReference type="Proteomes" id="UP000009168"/>
    </source>
</evidence>
<dbReference type="Pfam" id="PF07690">
    <property type="entry name" value="MFS_1"/>
    <property type="match status" value="1"/>
</dbReference>
<dbReference type="InterPro" id="IPR011701">
    <property type="entry name" value="MFS"/>
</dbReference>
<keyword evidence="4 5" id="KW-0472">Membrane</keyword>
<dbReference type="GO" id="GO:0016020">
    <property type="term" value="C:membrane"/>
    <property type="evidence" value="ECO:0007669"/>
    <property type="project" value="UniProtKB-SubCell"/>
</dbReference>
<sequence length="458" mass="50697">MTQQEFELQDNFLNKDTEKNELSSNQNQILNEEVEYQIGKQKVFRLSIAFMTLFIAYGSCTSLISGLYKTLNFTNLGLMSLFSTYFTFAFASFVAKGIIQKFSFRVVFTISNLGYTACIAAGIWVFLCEGSEQQGVCSIEAIYSIVNFTAALCGVCASTLWVAQGGYVDIISSSCPSKRGVLIGQFFSFMSASNIIGYILASILLNFFGNMSYFILNSILSLVSAYMMYVLPEPYSPNCQIQNQMRNQQQIKPLIEQIQEVLVLLKDIKALYVIPYYWLQGVVLGCYASYIFVVVKYSLNEEQAQYAPQYVSYVVIFLGLSGVICGIVVGKLADKYNLLILAIGATLLVATAVLFSLLGLVVKEYALCFLIAILWGSCDSTNASLSVIIASKDFPGQLQMFSLQKLSNSLGCSFALIMGILLQNYPPYSILFVVFIFQIISTICLAVLLSLKSAENKA</sequence>
<organism evidence="6 7">
    <name type="scientific">Tetrahymena thermophila (strain SB210)</name>
    <dbReference type="NCBI Taxonomy" id="312017"/>
    <lineage>
        <taxon>Eukaryota</taxon>
        <taxon>Sar</taxon>
        <taxon>Alveolata</taxon>
        <taxon>Ciliophora</taxon>
        <taxon>Intramacronucleata</taxon>
        <taxon>Oligohymenophorea</taxon>
        <taxon>Hymenostomatida</taxon>
        <taxon>Tetrahymenina</taxon>
        <taxon>Tetrahymenidae</taxon>
        <taxon>Tetrahymena</taxon>
    </lineage>
</organism>
<dbReference type="SUPFAM" id="SSF103473">
    <property type="entry name" value="MFS general substrate transporter"/>
    <property type="match status" value="1"/>
</dbReference>
<evidence type="ECO:0000256" key="1">
    <source>
        <dbReference type="ARBA" id="ARBA00004141"/>
    </source>
</evidence>
<keyword evidence="3 5" id="KW-1133">Transmembrane helix</keyword>
<evidence type="ECO:0000256" key="3">
    <source>
        <dbReference type="ARBA" id="ARBA00022989"/>
    </source>
</evidence>
<accession>A4VED3</accession>
<feature type="transmembrane region" description="Helical" evidence="5">
    <location>
        <begin position="364"/>
        <end position="390"/>
    </location>
</feature>
<reference evidence="7" key="1">
    <citation type="journal article" date="2006" name="PLoS Biol.">
        <title>Macronuclear genome sequence of the ciliate Tetrahymena thermophila, a model eukaryote.</title>
        <authorList>
            <person name="Eisen J.A."/>
            <person name="Coyne R.S."/>
            <person name="Wu M."/>
            <person name="Wu D."/>
            <person name="Thiagarajan M."/>
            <person name="Wortman J.R."/>
            <person name="Badger J.H."/>
            <person name="Ren Q."/>
            <person name="Amedeo P."/>
            <person name="Jones K.M."/>
            <person name="Tallon L.J."/>
            <person name="Delcher A.L."/>
            <person name="Salzberg S.L."/>
            <person name="Silva J.C."/>
            <person name="Haas B.J."/>
            <person name="Majoros W.H."/>
            <person name="Farzad M."/>
            <person name="Carlton J.M."/>
            <person name="Smith R.K. Jr."/>
            <person name="Garg J."/>
            <person name="Pearlman R.E."/>
            <person name="Karrer K.M."/>
            <person name="Sun L."/>
            <person name="Manning G."/>
            <person name="Elde N.C."/>
            <person name="Turkewitz A.P."/>
            <person name="Asai D.J."/>
            <person name="Wilkes D.E."/>
            <person name="Wang Y."/>
            <person name="Cai H."/>
            <person name="Collins K."/>
            <person name="Stewart B.A."/>
            <person name="Lee S.R."/>
            <person name="Wilamowska K."/>
            <person name="Weinberg Z."/>
            <person name="Ruzzo W.L."/>
            <person name="Wloga D."/>
            <person name="Gaertig J."/>
            <person name="Frankel J."/>
            <person name="Tsao C.-C."/>
            <person name="Gorovsky M.A."/>
            <person name="Keeling P.J."/>
            <person name="Waller R.F."/>
            <person name="Patron N.J."/>
            <person name="Cherry J.M."/>
            <person name="Stover N.A."/>
            <person name="Krieger C.J."/>
            <person name="del Toro C."/>
            <person name="Ryder H.F."/>
            <person name="Williamson S.C."/>
            <person name="Barbeau R.A."/>
            <person name="Hamilton E.P."/>
            <person name="Orias E."/>
        </authorList>
    </citation>
    <scope>NUCLEOTIDE SEQUENCE [LARGE SCALE GENOMIC DNA]</scope>
    <source>
        <strain evidence="7">SB210</strain>
    </source>
</reference>
<dbReference type="PANTHER" id="PTHR23294">
    <property type="entry name" value="ET TRANSLATION PRODUCT-RELATED"/>
    <property type="match status" value="1"/>
</dbReference>
<comment type="subcellular location">
    <subcellularLocation>
        <location evidence="1">Membrane</location>
        <topology evidence="1">Multi-pass membrane protein</topology>
    </subcellularLocation>
</comment>
<gene>
    <name evidence="6" type="ORF">TTHERM_00143829</name>
</gene>
<dbReference type="AlphaFoldDB" id="A4VED3"/>
<protein>
    <submittedName>
        <fullName evidence="6">MFS transporter</fullName>
    </submittedName>
</protein>
<dbReference type="PANTHER" id="PTHR23294:SF0">
    <property type="entry name" value="UNC93-LIKE PROTEIN MFSD11"/>
    <property type="match status" value="1"/>
</dbReference>
<dbReference type="RefSeq" id="XP_001470747.2">
    <property type="nucleotide sequence ID" value="XM_001470697.2"/>
</dbReference>
<dbReference type="InterPro" id="IPR051617">
    <property type="entry name" value="UNC-93-like_regulator"/>
</dbReference>
<feature type="transmembrane region" description="Helical" evidence="5">
    <location>
        <begin position="74"/>
        <end position="94"/>
    </location>
</feature>
<dbReference type="eggNOG" id="KOG3098">
    <property type="taxonomic scope" value="Eukaryota"/>
</dbReference>
<feature type="transmembrane region" description="Helical" evidence="5">
    <location>
        <begin position="336"/>
        <end position="358"/>
    </location>
</feature>
<dbReference type="HOGENOM" id="CLU_054306_0_0_1"/>
<feature type="transmembrane region" description="Helical" evidence="5">
    <location>
        <begin position="276"/>
        <end position="298"/>
    </location>
</feature>
<evidence type="ECO:0000256" key="2">
    <source>
        <dbReference type="ARBA" id="ARBA00022692"/>
    </source>
</evidence>